<organism evidence="2 3">
    <name type="scientific">Linum trigynum</name>
    <dbReference type="NCBI Taxonomy" id="586398"/>
    <lineage>
        <taxon>Eukaryota</taxon>
        <taxon>Viridiplantae</taxon>
        <taxon>Streptophyta</taxon>
        <taxon>Embryophyta</taxon>
        <taxon>Tracheophyta</taxon>
        <taxon>Spermatophyta</taxon>
        <taxon>Magnoliopsida</taxon>
        <taxon>eudicotyledons</taxon>
        <taxon>Gunneridae</taxon>
        <taxon>Pentapetalae</taxon>
        <taxon>rosids</taxon>
        <taxon>fabids</taxon>
        <taxon>Malpighiales</taxon>
        <taxon>Linaceae</taxon>
        <taxon>Linum</taxon>
    </lineage>
</organism>
<evidence type="ECO:0000313" key="2">
    <source>
        <dbReference type="EMBL" id="CAL1371201.1"/>
    </source>
</evidence>
<evidence type="ECO:0000256" key="1">
    <source>
        <dbReference type="SAM" id="MobiDB-lite"/>
    </source>
</evidence>
<protein>
    <submittedName>
        <fullName evidence="2">Uncharacterized protein</fullName>
    </submittedName>
</protein>
<keyword evidence="3" id="KW-1185">Reference proteome</keyword>
<dbReference type="AlphaFoldDB" id="A0AAV2DBY1"/>
<sequence>MSTPNPDSGTQSTTPSSTASTGQAGRGKNDPAWNYIQEIKEDNGKVQALKCMLCGIEKGGAGNSSDERASCSFFKREYCVKCSKVPYDVRLRFANILKEYDEKKEGKKKSNDLIIGDKEDDVVELVRSHATKNVSDLMKKAKGADFFAPRTTHGSQPSIKSAMATKDEIHRAHMICAEFFYENCIPFNAANSDSWQRMFDAAMAIGPGFKVPSYHDYGCLYYLIGREKPS</sequence>
<gene>
    <name evidence="2" type="ORF">LTRI10_LOCUS13278</name>
</gene>
<proteinExistence type="predicted"/>
<reference evidence="2 3" key="1">
    <citation type="submission" date="2024-04" db="EMBL/GenBank/DDBJ databases">
        <authorList>
            <person name="Fracassetti M."/>
        </authorList>
    </citation>
    <scope>NUCLEOTIDE SEQUENCE [LARGE SCALE GENOMIC DNA]</scope>
</reference>
<accession>A0AAV2DBY1</accession>
<name>A0AAV2DBY1_9ROSI</name>
<evidence type="ECO:0000313" key="3">
    <source>
        <dbReference type="Proteomes" id="UP001497516"/>
    </source>
</evidence>
<feature type="region of interest" description="Disordered" evidence="1">
    <location>
        <begin position="1"/>
        <end position="31"/>
    </location>
</feature>
<feature type="compositionally biased region" description="Low complexity" evidence="1">
    <location>
        <begin position="8"/>
        <end position="23"/>
    </location>
</feature>
<dbReference type="EMBL" id="OZ034815">
    <property type="protein sequence ID" value="CAL1371201.1"/>
    <property type="molecule type" value="Genomic_DNA"/>
</dbReference>
<dbReference type="Proteomes" id="UP001497516">
    <property type="component" value="Chromosome 2"/>
</dbReference>